<reference evidence="1" key="1">
    <citation type="journal article" date="2021" name="Nat. Commun.">
        <title>Genetic determinants of endophytism in the Arabidopsis root mycobiome.</title>
        <authorList>
            <person name="Mesny F."/>
            <person name="Miyauchi S."/>
            <person name="Thiergart T."/>
            <person name="Pickel B."/>
            <person name="Atanasova L."/>
            <person name="Karlsson M."/>
            <person name="Huettel B."/>
            <person name="Barry K.W."/>
            <person name="Haridas S."/>
            <person name="Chen C."/>
            <person name="Bauer D."/>
            <person name="Andreopoulos W."/>
            <person name="Pangilinan J."/>
            <person name="LaButti K."/>
            <person name="Riley R."/>
            <person name="Lipzen A."/>
            <person name="Clum A."/>
            <person name="Drula E."/>
            <person name="Henrissat B."/>
            <person name="Kohler A."/>
            <person name="Grigoriev I.V."/>
            <person name="Martin F.M."/>
            <person name="Hacquard S."/>
        </authorList>
    </citation>
    <scope>NUCLEOTIDE SEQUENCE</scope>
    <source>
        <strain evidence="1">MPI-SDFR-AT-0073</strain>
    </source>
</reference>
<keyword evidence="2" id="KW-1185">Reference proteome</keyword>
<dbReference type="RefSeq" id="XP_045952176.1">
    <property type="nucleotide sequence ID" value="XM_046094949.1"/>
</dbReference>
<dbReference type="GeneID" id="70123842"/>
<name>A0A9P8UB80_9PEZI</name>
<evidence type="ECO:0000313" key="1">
    <source>
        <dbReference type="EMBL" id="KAH6645662.1"/>
    </source>
</evidence>
<dbReference type="SUPFAM" id="SSF54909">
    <property type="entry name" value="Dimeric alpha+beta barrel"/>
    <property type="match status" value="1"/>
</dbReference>
<dbReference type="OrthoDB" id="5178849at2759"/>
<protein>
    <recommendedName>
        <fullName evidence="3">ABM domain-containing protein</fullName>
    </recommendedName>
</protein>
<evidence type="ECO:0000313" key="2">
    <source>
        <dbReference type="Proteomes" id="UP000758603"/>
    </source>
</evidence>
<dbReference type="Gene3D" id="3.30.70.100">
    <property type="match status" value="1"/>
</dbReference>
<comment type="caution">
    <text evidence="1">The sequence shown here is derived from an EMBL/GenBank/DDBJ whole genome shotgun (WGS) entry which is preliminary data.</text>
</comment>
<evidence type="ECO:0008006" key="3">
    <source>
        <dbReference type="Google" id="ProtNLM"/>
    </source>
</evidence>
<dbReference type="InterPro" id="IPR011008">
    <property type="entry name" value="Dimeric_a/b-barrel"/>
</dbReference>
<proteinExistence type="predicted"/>
<dbReference type="Proteomes" id="UP000758603">
    <property type="component" value="Unassembled WGS sequence"/>
</dbReference>
<organism evidence="1 2">
    <name type="scientific">Truncatella angustata</name>
    <dbReference type="NCBI Taxonomy" id="152316"/>
    <lineage>
        <taxon>Eukaryota</taxon>
        <taxon>Fungi</taxon>
        <taxon>Dikarya</taxon>
        <taxon>Ascomycota</taxon>
        <taxon>Pezizomycotina</taxon>
        <taxon>Sordariomycetes</taxon>
        <taxon>Xylariomycetidae</taxon>
        <taxon>Amphisphaeriales</taxon>
        <taxon>Sporocadaceae</taxon>
        <taxon>Truncatella</taxon>
    </lineage>
</organism>
<dbReference type="AlphaFoldDB" id="A0A9P8UB80"/>
<accession>A0A9P8UB80</accession>
<gene>
    <name evidence="1" type="ORF">BKA67DRAFT_121847</name>
</gene>
<sequence length="78" mass="8748">MAQERGLIEEAAGYISTQLHKSLDGNFLVNYAIWETNETLKNRLELAEFKAILSNLPDGTVFKPTVMRKISVPDHCVA</sequence>
<dbReference type="EMBL" id="JAGPXC010000011">
    <property type="protein sequence ID" value="KAH6645662.1"/>
    <property type="molecule type" value="Genomic_DNA"/>
</dbReference>